<dbReference type="Gene3D" id="2.20.110.10">
    <property type="entry name" value="Histone H3 K4-specific methyltransferase SET7/9 N-terminal domain"/>
    <property type="match status" value="1"/>
</dbReference>
<reference evidence="2 3" key="1">
    <citation type="submission" date="2016-10" db="EMBL/GenBank/DDBJ databases">
        <authorList>
            <person name="de Groot N.N."/>
        </authorList>
    </citation>
    <scope>NUCLEOTIDE SEQUENCE [LARGE SCALE GENOMIC DNA]</scope>
    <source>
        <strain evidence="2 3">CGMCC 1.6762</strain>
    </source>
</reference>
<name>A0A1G6ZCD6_9BACL</name>
<dbReference type="OrthoDB" id="517576at2"/>
<evidence type="ECO:0000313" key="3">
    <source>
        <dbReference type="Proteomes" id="UP000198823"/>
    </source>
</evidence>
<evidence type="ECO:0000313" key="1">
    <source>
        <dbReference type="EMBL" id="RSK33710.1"/>
    </source>
</evidence>
<proteinExistence type="predicted"/>
<accession>A0A1G6ZCD6</accession>
<dbReference type="AlphaFoldDB" id="A0A1G6ZCD6"/>
<protein>
    <recommendedName>
        <fullName evidence="5">MORN repeat variant</fullName>
    </recommendedName>
</protein>
<dbReference type="EMBL" id="FNAR01000002">
    <property type="protein sequence ID" value="SDE00191.1"/>
    <property type="molecule type" value="Genomic_DNA"/>
</dbReference>
<gene>
    <name evidence="1" type="ORF">EJA12_06075</name>
    <name evidence="2" type="ORF">SAMN04488126_102280</name>
</gene>
<dbReference type="EMBL" id="RWGW01000008">
    <property type="protein sequence ID" value="RSK33710.1"/>
    <property type="molecule type" value="Genomic_DNA"/>
</dbReference>
<evidence type="ECO:0008006" key="5">
    <source>
        <dbReference type="Google" id="ProtNLM"/>
    </source>
</evidence>
<organism evidence="2 3">
    <name type="scientific">Bhargavaea beijingensis</name>
    <dbReference type="NCBI Taxonomy" id="426756"/>
    <lineage>
        <taxon>Bacteria</taxon>
        <taxon>Bacillati</taxon>
        <taxon>Bacillota</taxon>
        <taxon>Bacilli</taxon>
        <taxon>Bacillales</taxon>
        <taxon>Caryophanaceae</taxon>
        <taxon>Bhargavaea</taxon>
    </lineage>
</organism>
<sequence length="176" mass="19875">MKMKSNELDLAYVLNNGENLENLEENWQDDLVLKPMEGSGGPTPFTGLAYELGEDGQTVLYYGTYEDGLPHGISVFIHPNGQIKNKATIFHGTGHGWSRQWNQQGRLVFLGEYIHGVSVRFREWDEAGNLKDEKTGPSETERAIIEQRMLAAKKNWPDEADGLSYDFLESKGWPAK</sequence>
<evidence type="ECO:0000313" key="2">
    <source>
        <dbReference type="EMBL" id="SDE00191.1"/>
    </source>
</evidence>
<dbReference type="Proteomes" id="UP000198823">
    <property type="component" value="Unassembled WGS sequence"/>
</dbReference>
<dbReference type="SUPFAM" id="SSF82185">
    <property type="entry name" value="Histone H3 K4-specific methyltransferase SET7/9 N-terminal domain"/>
    <property type="match status" value="1"/>
</dbReference>
<dbReference type="Proteomes" id="UP000272481">
    <property type="component" value="Unassembled WGS sequence"/>
</dbReference>
<dbReference type="RefSeq" id="WP_092094476.1">
    <property type="nucleotide sequence ID" value="NZ_FNAR01000002.1"/>
</dbReference>
<keyword evidence="4" id="KW-1185">Reference proteome</keyword>
<reference evidence="1 4" key="2">
    <citation type="submission" date="2018-12" db="EMBL/GenBank/DDBJ databases">
        <title>Comparitive functional genomics of dry heat resistant strains isolated from the viking spacecraft.</title>
        <authorList>
            <person name="Seuylemezian A."/>
            <person name="Vaishampayan P."/>
        </authorList>
    </citation>
    <scope>NUCLEOTIDE SEQUENCE [LARGE SCALE GENOMIC DNA]</scope>
    <source>
        <strain evidence="1 4">M6-11</strain>
    </source>
</reference>
<evidence type="ECO:0000313" key="4">
    <source>
        <dbReference type="Proteomes" id="UP000272481"/>
    </source>
</evidence>